<comment type="caution">
    <text evidence="7">The sequence shown here is derived from an EMBL/GenBank/DDBJ whole genome shotgun (WGS) entry which is preliminary data.</text>
</comment>
<dbReference type="AlphaFoldDB" id="A0ABD0T755"/>
<dbReference type="SUPFAM" id="SSF103473">
    <property type="entry name" value="MFS general substrate transporter"/>
    <property type="match status" value="1"/>
</dbReference>
<feature type="transmembrane region" description="Helical" evidence="5">
    <location>
        <begin position="412"/>
        <end position="439"/>
    </location>
</feature>
<dbReference type="Pfam" id="PF07690">
    <property type="entry name" value="MFS_1"/>
    <property type="match status" value="1"/>
</dbReference>
<dbReference type="Gene3D" id="1.20.1250.20">
    <property type="entry name" value="MFS general substrate transporter like domains"/>
    <property type="match status" value="2"/>
</dbReference>
<keyword evidence="4 5" id="KW-0472">Membrane</keyword>
<feature type="transmembrane region" description="Helical" evidence="5">
    <location>
        <begin position="149"/>
        <end position="168"/>
    </location>
</feature>
<accession>A0ABD0T755</accession>
<evidence type="ECO:0000256" key="5">
    <source>
        <dbReference type="SAM" id="Phobius"/>
    </source>
</evidence>
<dbReference type="FunFam" id="1.20.1250.20:FF:000532">
    <property type="entry name" value="SLC (SoLute Carrier) homolog"/>
    <property type="match status" value="1"/>
</dbReference>
<sequence length="543" mass="60410">MSSINRNVEPEYQKVPVVENEKSYNIPDSYGYGVRHVQVLMGFLSLSVAYISRAHMAVTIVAMTNTLHTNSNIIQVDLYKNIKNDVRENTTAWEDIDYENETVFEDDFEIENSTVETSRKSKRSLPNQNKSSDSIINTTYNWPKSTQEMVLGGFFLGYSIMMIPMGMVSQKFGGKLPLQIALLVNGVASVITPWMAVWGGWKAVSACRVIQGLSQAGCFPGLQLLIAKWSSPGERGRFLSWVFTGSTFGTVLGFQAAGLLAAKGWPYTFWATGSLCLVMFLILTLFGASSPSEHKTISDMEKMFITGKASDDIKPKRSVPVKAIMRNKHVWAIWCTHVGSVVAFVFFFSQAPTYIHYILKFDVKKSGLLSSLPYVASFITSLVYGSLSDCLTNRNILSLKSARRISNTYSQFGVAICFLAVSFTNNVELAIFCLVMAMACQSALHTGWMVNLIDLSPNFSGSILSFGNAASYLTSLSLPILVSFIVTDVTNQFQWRIIFIAMAGIVTVTNIVYVMFMSADTQPWDDDGYEKTETEEQHKDRKC</sequence>
<proteinExistence type="predicted"/>
<gene>
    <name evidence="7" type="ORF">ABMA28_017149</name>
</gene>
<dbReference type="PANTHER" id="PTHR11662:SF280">
    <property type="entry name" value="FI21844P1-RELATED"/>
    <property type="match status" value="1"/>
</dbReference>
<feature type="domain" description="Major facilitator superfamily (MFS) profile" evidence="6">
    <location>
        <begin position="58"/>
        <end position="522"/>
    </location>
</feature>
<keyword evidence="2 5" id="KW-0812">Transmembrane</keyword>
<feature type="transmembrane region" description="Helical" evidence="5">
    <location>
        <begin position="180"/>
        <end position="197"/>
    </location>
</feature>
<organism evidence="7 8">
    <name type="scientific">Loxostege sticticalis</name>
    <name type="common">Beet webworm moth</name>
    <dbReference type="NCBI Taxonomy" id="481309"/>
    <lineage>
        <taxon>Eukaryota</taxon>
        <taxon>Metazoa</taxon>
        <taxon>Ecdysozoa</taxon>
        <taxon>Arthropoda</taxon>
        <taxon>Hexapoda</taxon>
        <taxon>Insecta</taxon>
        <taxon>Pterygota</taxon>
        <taxon>Neoptera</taxon>
        <taxon>Endopterygota</taxon>
        <taxon>Lepidoptera</taxon>
        <taxon>Glossata</taxon>
        <taxon>Ditrysia</taxon>
        <taxon>Pyraloidea</taxon>
        <taxon>Crambidae</taxon>
        <taxon>Pyraustinae</taxon>
        <taxon>Loxostege</taxon>
    </lineage>
</organism>
<evidence type="ECO:0000256" key="1">
    <source>
        <dbReference type="ARBA" id="ARBA00004141"/>
    </source>
</evidence>
<reference evidence="7 8" key="1">
    <citation type="submission" date="2024-06" db="EMBL/GenBank/DDBJ databases">
        <title>A chromosome-level genome assembly of beet webworm, Loxostege sticticalis.</title>
        <authorList>
            <person name="Zhang Y."/>
        </authorList>
    </citation>
    <scope>NUCLEOTIDE SEQUENCE [LARGE SCALE GENOMIC DNA]</scope>
    <source>
        <strain evidence="7">AQ028</strain>
        <tissue evidence="7">Male pupae</tissue>
    </source>
</reference>
<feature type="transmembrane region" description="Helical" evidence="5">
    <location>
        <begin position="331"/>
        <end position="351"/>
    </location>
</feature>
<name>A0ABD0T755_LOXSC</name>
<feature type="transmembrane region" description="Helical" evidence="5">
    <location>
        <begin position="497"/>
        <end position="516"/>
    </location>
</feature>
<dbReference type="InterPro" id="IPR036259">
    <property type="entry name" value="MFS_trans_sf"/>
</dbReference>
<evidence type="ECO:0000256" key="4">
    <source>
        <dbReference type="ARBA" id="ARBA00023136"/>
    </source>
</evidence>
<dbReference type="Proteomes" id="UP001549921">
    <property type="component" value="Unassembled WGS sequence"/>
</dbReference>
<dbReference type="InterPro" id="IPR050382">
    <property type="entry name" value="MFS_Na/Anion_cotransporter"/>
</dbReference>
<evidence type="ECO:0000256" key="3">
    <source>
        <dbReference type="ARBA" id="ARBA00022989"/>
    </source>
</evidence>
<dbReference type="PANTHER" id="PTHR11662">
    <property type="entry name" value="SOLUTE CARRIER FAMILY 17"/>
    <property type="match status" value="1"/>
</dbReference>
<dbReference type="EMBL" id="JBEDNZ010000009">
    <property type="protein sequence ID" value="KAL0839181.1"/>
    <property type="molecule type" value="Genomic_DNA"/>
</dbReference>
<feature type="transmembrane region" description="Helical" evidence="5">
    <location>
        <begin position="267"/>
        <end position="288"/>
    </location>
</feature>
<comment type="subcellular location">
    <subcellularLocation>
        <location evidence="1">Membrane</location>
        <topology evidence="1">Multi-pass membrane protein</topology>
    </subcellularLocation>
</comment>
<feature type="transmembrane region" description="Helical" evidence="5">
    <location>
        <begin position="459"/>
        <end position="485"/>
    </location>
</feature>
<keyword evidence="3 5" id="KW-1133">Transmembrane helix</keyword>
<protein>
    <recommendedName>
        <fullName evidence="6">Major facilitator superfamily (MFS) profile domain-containing protein</fullName>
    </recommendedName>
</protein>
<dbReference type="InterPro" id="IPR011701">
    <property type="entry name" value="MFS"/>
</dbReference>
<dbReference type="InterPro" id="IPR020846">
    <property type="entry name" value="MFS_dom"/>
</dbReference>
<evidence type="ECO:0000256" key="2">
    <source>
        <dbReference type="ARBA" id="ARBA00022692"/>
    </source>
</evidence>
<evidence type="ECO:0000313" key="7">
    <source>
        <dbReference type="EMBL" id="KAL0839181.1"/>
    </source>
</evidence>
<feature type="transmembrane region" description="Helical" evidence="5">
    <location>
        <begin position="238"/>
        <end position="261"/>
    </location>
</feature>
<dbReference type="PROSITE" id="PS50850">
    <property type="entry name" value="MFS"/>
    <property type="match status" value="1"/>
</dbReference>
<evidence type="ECO:0000259" key="6">
    <source>
        <dbReference type="PROSITE" id="PS50850"/>
    </source>
</evidence>
<dbReference type="GO" id="GO:0016020">
    <property type="term" value="C:membrane"/>
    <property type="evidence" value="ECO:0007669"/>
    <property type="project" value="UniProtKB-SubCell"/>
</dbReference>
<evidence type="ECO:0000313" key="8">
    <source>
        <dbReference type="Proteomes" id="UP001549921"/>
    </source>
</evidence>
<feature type="transmembrane region" description="Helical" evidence="5">
    <location>
        <begin position="371"/>
        <end position="391"/>
    </location>
</feature>